<sequence length="145" mass="15621">MPERIVFPDIEAVLVGYLTTELSELADTAQVVTQVPDPRPARLVRIVRDDRSPRLDREDREGRRGSLLILDRPRVRLECSDDTGDAAGLAGLVRAILAGAAPGYLGAVWCDGIADAGLENDTDPATCTPRQVITADLFVRGTVLA</sequence>
<organism evidence="1 2">
    <name type="scientific">Nocardia acididurans</name>
    <dbReference type="NCBI Taxonomy" id="2802282"/>
    <lineage>
        <taxon>Bacteria</taxon>
        <taxon>Bacillati</taxon>
        <taxon>Actinomycetota</taxon>
        <taxon>Actinomycetes</taxon>
        <taxon>Mycobacteriales</taxon>
        <taxon>Nocardiaceae</taxon>
        <taxon>Nocardia</taxon>
    </lineage>
</organism>
<comment type="caution">
    <text evidence="1">The sequence shown here is derived from an EMBL/GenBank/DDBJ whole genome shotgun (WGS) entry which is preliminary data.</text>
</comment>
<protein>
    <recommendedName>
        <fullName evidence="3">DUF3168 domain-containing protein</fullName>
    </recommendedName>
</protein>
<dbReference type="Proteomes" id="UP000602198">
    <property type="component" value="Unassembled WGS sequence"/>
</dbReference>
<keyword evidence="2" id="KW-1185">Reference proteome</keyword>
<accession>A0ABS1LYW1</accession>
<dbReference type="EMBL" id="JAERRJ010000001">
    <property type="protein sequence ID" value="MBL1072960.1"/>
    <property type="molecule type" value="Genomic_DNA"/>
</dbReference>
<name>A0ABS1LYW1_9NOCA</name>
<gene>
    <name evidence="1" type="ORF">JK358_00965</name>
</gene>
<proteinExistence type="predicted"/>
<evidence type="ECO:0000313" key="2">
    <source>
        <dbReference type="Proteomes" id="UP000602198"/>
    </source>
</evidence>
<evidence type="ECO:0000313" key="1">
    <source>
        <dbReference type="EMBL" id="MBL1072960.1"/>
    </source>
</evidence>
<evidence type="ECO:0008006" key="3">
    <source>
        <dbReference type="Google" id="ProtNLM"/>
    </source>
</evidence>
<reference evidence="1 2" key="1">
    <citation type="submission" date="2021-01" db="EMBL/GenBank/DDBJ databases">
        <title>WGS of actinomycetes isolated from Thailand.</title>
        <authorList>
            <person name="Thawai C."/>
        </authorList>
    </citation>
    <scope>NUCLEOTIDE SEQUENCE [LARGE SCALE GENOMIC DNA]</scope>
    <source>
        <strain evidence="1 2">LPG 2</strain>
    </source>
</reference>
<dbReference type="RefSeq" id="WP_201942253.1">
    <property type="nucleotide sequence ID" value="NZ_JAERRJ010000001.1"/>
</dbReference>